<feature type="transmembrane region" description="Helical" evidence="1">
    <location>
        <begin position="20"/>
        <end position="39"/>
    </location>
</feature>
<organism evidence="2 3">
    <name type="scientific">Planobispora longispora</name>
    <dbReference type="NCBI Taxonomy" id="28887"/>
    <lineage>
        <taxon>Bacteria</taxon>
        <taxon>Bacillati</taxon>
        <taxon>Actinomycetota</taxon>
        <taxon>Actinomycetes</taxon>
        <taxon>Streptosporangiales</taxon>
        <taxon>Streptosporangiaceae</taxon>
        <taxon>Planobispora</taxon>
    </lineage>
</organism>
<feature type="transmembrane region" description="Helical" evidence="1">
    <location>
        <begin position="59"/>
        <end position="86"/>
    </location>
</feature>
<keyword evidence="1" id="KW-1133">Transmembrane helix</keyword>
<accession>A0A8J3W729</accession>
<name>A0A8J3W729_9ACTN</name>
<evidence type="ECO:0000256" key="1">
    <source>
        <dbReference type="SAM" id="Phobius"/>
    </source>
</evidence>
<feature type="transmembrane region" description="Helical" evidence="1">
    <location>
        <begin position="93"/>
        <end position="116"/>
    </location>
</feature>
<evidence type="ECO:0000313" key="3">
    <source>
        <dbReference type="Proteomes" id="UP000616724"/>
    </source>
</evidence>
<keyword evidence="1" id="KW-0472">Membrane</keyword>
<dbReference type="Proteomes" id="UP000616724">
    <property type="component" value="Unassembled WGS sequence"/>
</dbReference>
<protein>
    <submittedName>
        <fullName evidence="2">Uncharacterized protein</fullName>
    </submittedName>
</protein>
<dbReference type="EMBL" id="BOOH01000039">
    <property type="protein sequence ID" value="GIH78350.1"/>
    <property type="molecule type" value="Genomic_DNA"/>
</dbReference>
<dbReference type="AlphaFoldDB" id="A0A8J3W729"/>
<keyword evidence="3" id="KW-1185">Reference proteome</keyword>
<reference evidence="2 3" key="1">
    <citation type="submission" date="2021-01" db="EMBL/GenBank/DDBJ databases">
        <title>Whole genome shotgun sequence of Planobispora longispora NBRC 13918.</title>
        <authorList>
            <person name="Komaki H."/>
            <person name="Tamura T."/>
        </authorList>
    </citation>
    <scope>NUCLEOTIDE SEQUENCE [LARGE SCALE GENOMIC DNA]</scope>
    <source>
        <strain evidence="2 3">NBRC 13918</strain>
    </source>
</reference>
<feature type="transmembrane region" description="Helical" evidence="1">
    <location>
        <begin position="144"/>
        <end position="164"/>
    </location>
</feature>
<gene>
    <name evidence="2" type="ORF">Plo01_47790</name>
</gene>
<sequence>MRVSEQPKQGMSVRRAWPWLILAVFAVFAVFAVLVPWVLRASTESGGVDYMPLVSFAALFIGAAARSFFVLDGLVVGGLPLLVLLAAVCCRRWWSVGMAVAVVLGVMAAINLALFLGELPRDVITDDVSAGVQPDFSSSGGEPIVAMLASVAYVLAAVALIVGARHSRVAARLVNG</sequence>
<proteinExistence type="predicted"/>
<evidence type="ECO:0000313" key="2">
    <source>
        <dbReference type="EMBL" id="GIH78350.1"/>
    </source>
</evidence>
<comment type="caution">
    <text evidence="2">The sequence shown here is derived from an EMBL/GenBank/DDBJ whole genome shotgun (WGS) entry which is preliminary data.</text>
</comment>
<keyword evidence="1" id="KW-0812">Transmembrane</keyword>